<dbReference type="Proteomes" id="UP000034837">
    <property type="component" value="Unassembled WGS sequence"/>
</dbReference>
<reference evidence="1 2" key="1">
    <citation type="journal article" date="2015" name="Nature">
        <title>rRNA introns, odd ribosomes, and small enigmatic genomes across a large radiation of phyla.</title>
        <authorList>
            <person name="Brown C.T."/>
            <person name="Hug L.A."/>
            <person name="Thomas B.C."/>
            <person name="Sharon I."/>
            <person name="Castelle C.J."/>
            <person name="Singh A."/>
            <person name="Wilkins M.J."/>
            <person name="Williams K.H."/>
            <person name="Banfield J.F."/>
        </authorList>
    </citation>
    <scope>NUCLEOTIDE SEQUENCE [LARGE SCALE GENOMIC DNA]</scope>
</reference>
<evidence type="ECO:0000313" key="2">
    <source>
        <dbReference type="Proteomes" id="UP000034837"/>
    </source>
</evidence>
<evidence type="ECO:0000313" key="1">
    <source>
        <dbReference type="EMBL" id="KKS54329.1"/>
    </source>
</evidence>
<protein>
    <submittedName>
        <fullName evidence="1">Uncharacterized protein</fullName>
    </submittedName>
</protein>
<proteinExistence type="predicted"/>
<accession>A0A0G1A099</accession>
<name>A0A0G1A099_9BACT</name>
<dbReference type="EMBL" id="LCDO01000035">
    <property type="protein sequence ID" value="KKS54329.1"/>
    <property type="molecule type" value="Genomic_DNA"/>
</dbReference>
<dbReference type="AlphaFoldDB" id="A0A0G1A099"/>
<gene>
    <name evidence="1" type="ORF">UV20_C0035G0007</name>
</gene>
<sequence length="79" mass="8570">MVVVVLVTVKVSVEELLDESRAVTVMVLVPIARGTDAIDQLVVPETVPQEELLFVQVTEVTPILSEAVPERSTVEADVE</sequence>
<comment type="caution">
    <text evidence="1">The sequence shown here is derived from an EMBL/GenBank/DDBJ whole genome shotgun (WGS) entry which is preliminary data.</text>
</comment>
<organism evidence="1 2">
    <name type="scientific">Candidatus Magasanikbacteria bacterium GW2011_GWA2_42_32</name>
    <dbReference type="NCBI Taxonomy" id="1619039"/>
    <lineage>
        <taxon>Bacteria</taxon>
        <taxon>Candidatus Magasanikiibacteriota</taxon>
    </lineage>
</organism>